<sequence length="283" mass="30808">MTLPADFHWMAFVAVMLSAVMHASWNAIVKIGGDRLSSMALIDTFCLLAALPFLLVVPLPAPAVWPFLLATVCLEVVYKLSLVAAYNRGDFSQAYPLMRGCAPMMVALLLLAMGSERLGPGGYAGIALICCGLVSLVRWRTQSPQLMGFALLAGACLAGGTVIDGTAVKRHGEVFSYIVWLQTLSHLFMPSYAAVRRGRTLLTLLRTEWKRAWIGGINRVGSYALMLWAMTLAPVAKLAALRESSVIFAALLGYFLMREPFDRRRLMATALVLAGIVTLQLAR</sequence>
<dbReference type="RefSeq" id="WP_150082495.1">
    <property type="nucleotide sequence ID" value="NZ_VWRN01000019.1"/>
</dbReference>
<dbReference type="InterPro" id="IPR037185">
    <property type="entry name" value="EmrE-like"/>
</dbReference>
<dbReference type="Gene3D" id="1.10.3730.20">
    <property type="match status" value="2"/>
</dbReference>
<proteinExistence type="predicted"/>
<feature type="transmembrane region" description="Helical" evidence="1">
    <location>
        <begin position="146"/>
        <end position="168"/>
    </location>
</feature>
<feature type="transmembrane region" description="Helical" evidence="1">
    <location>
        <begin position="40"/>
        <end position="57"/>
    </location>
</feature>
<keyword evidence="1" id="KW-0472">Membrane</keyword>
<feature type="transmembrane region" description="Helical" evidence="1">
    <location>
        <begin position="174"/>
        <end position="195"/>
    </location>
</feature>
<dbReference type="PANTHER" id="PTHR22911">
    <property type="entry name" value="ACYL-MALONYL CONDENSING ENZYME-RELATED"/>
    <property type="match status" value="1"/>
</dbReference>
<evidence type="ECO:0000259" key="2">
    <source>
        <dbReference type="Pfam" id="PF00892"/>
    </source>
</evidence>
<feature type="transmembrane region" description="Helical" evidence="1">
    <location>
        <begin position="97"/>
        <end position="115"/>
    </location>
</feature>
<dbReference type="InterPro" id="IPR000620">
    <property type="entry name" value="EamA_dom"/>
</dbReference>
<keyword evidence="4" id="KW-1185">Reference proteome</keyword>
<feature type="transmembrane region" description="Helical" evidence="1">
    <location>
        <begin position="239"/>
        <end position="257"/>
    </location>
</feature>
<dbReference type="Pfam" id="PF00892">
    <property type="entry name" value="EamA"/>
    <property type="match status" value="1"/>
</dbReference>
<protein>
    <submittedName>
        <fullName evidence="3">EamA family transporter</fullName>
    </submittedName>
</protein>
<dbReference type="EMBL" id="VWRN01000019">
    <property type="protein sequence ID" value="KAA6129269.1"/>
    <property type="molecule type" value="Genomic_DNA"/>
</dbReference>
<name>A0A5M8B204_9BURK</name>
<comment type="caution">
    <text evidence="3">The sequence shown here is derived from an EMBL/GenBank/DDBJ whole genome shotgun (WGS) entry which is preliminary data.</text>
</comment>
<feature type="transmembrane region" description="Helical" evidence="1">
    <location>
        <begin position="121"/>
        <end position="139"/>
    </location>
</feature>
<evidence type="ECO:0000256" key="1">
    <source>
        <dbReference type="SAM" id="Phobius"/>
    </source>
</evidence>
<organism evidence="3 4">
    <name type="scientific">Cupriavidus cauae</name>
    <dbReference type="NCBI Taxonomy" id="2608999"/>
    <lineage>
        <taxon>Bacteria</taxon>
        <taxon>Pseudomonadati</taxon>
        <taxon>Pseudomonadota</taxon>
        <taxon>Betaproteobacteria</taxon>
        <taxon>Burkholderiales</taxon>
        <taxon>Burkholderiaceae</taxon>
        <taxon>Cupriavidus</taxon>
    </lineage>
</organism>
<keyword evidence="1" id="KW-0812">Transmembrane</keyword>
<dbReference type="SUPFAM" id="SSF103481">
    <property type="entry name" value="Multidrug resistance efflux transporter EmrE"/>
    <property type="match status" value="2"/>
</dbReference>
<reference evidence="3 4" key="1">
    <citation type="submission" date="2019-09" db="EMBL/GenBank/DDBJ databases">
        <title>Isolation of a novel species in the genus Cupriavidus from patients with sepsis using whole genome sequencing.</title>
        <authorList>
            <person name="Kweon O.J."/>
            <person name="Lee M.-K."/>
        </authorList>
    </citation>
    <scope>NUCLEOTIDE SEQUENCE [LARGE SCALE GENOMIC DNA]</scope>
    <source>
        <strain evidence="3 4">MKL-01</strain>
    </source>
</reference>
<feature type="transmembrane region" description="Helical" evidence="1">
    <location>
        <begin position="63"/>
        <end position="85"/>
    </location>
</feature>
<feature type="transmembrane region" description="Helical" evidence="1">
    <location>
        <begin position="6"/>
        <end position="28"/>
    </location>
</feature>
<feature type="transmembrane region" description="Helical" evidence="1">
    <location>
        <begin position="216"/>
        <end position="233"/>
    </location>
</feature>
<accession>A0A5M8B204</accession>
<dbReference type="Proteomes" id="UP000324324">
    <property type="component" value="Unassembled WGS sequence"/>
</dbReference>
<evidence type="ECO:0000313" key="4">
    <source>
        <dbReference type="Proteomes" id="UP000324324"/>
    </source>
</evidence>
<keyword evidence="1" id="KW-1133">Transmembrane helix</keyword>
<dbReference type="GO" id="GO:0016020">
    <property type="term" value="C:membrane"/>
    <property type="evidence" value="ECO:0007669"/>
    <property type="project" value="InterPro"/>
</dbReference>
<dbReference type="AlphaFoldDB" id="A0A5M8B204"/>
<gene>
    <name evidence="3" type="ORF">F1599_05865</name>
</gene>
<feature type="domain" description="EamA" evidence="2">
    <location>
        <begin position="149"/>
        <end position="278"/>
    </location>
</feature>
<evidence type="ECO:0000313" key="3">
    <source>
        <dbReference type="EMBL" id="KAA6129269.1"/>
    </source>
</evidence>